<organism evidence="2 3">
    <name type="scientific">Lactuca saligna</name>
    <name type="common">Willowleaf lettuce</name>
    <dbReference type="NCBI Taxonomy" id="75948"/>
    <lineage>
        <taxon>Eukaryota</taxon>
        <taxon>Viridiplantae</taxon>
        <taxon>Streptophyta</taxon>
        <taxon>Embryophyta</taxon>
        <taxon>Tracheophyta</taxon>
        <taxon>Spermatophyta</taxon>
        <taxon>Magnoliopsida</taxon>
        <taxon>eudicotyledons</taxon>
        <taxon>Gunneridae</taxon>
        <taxon>Pentapetalae</taxon>
        <taxon>asterids</taxon>
        <taxon>campanulids</taxon>
        <taxon>Asterales</taxon>
        <taxon>Asteraceae</taxon>
        <taxon>Cichorioideae</taxon>
        <taxon>Cichorieae</taxon>
        <taxon>Lactucinae</taxon>
        <taxon>Lactuca</taxon>
    </lineage>
</organism>
<feature type="region of interest" description="Disordered" evidence="1">
    <location>
        <begin position="56"/>
        <end position="81"/>
    </location>
</feature>
<name>A0AA35VDL4_LACSI</name>
<evidence type="ECO:0000313" key="3">
    <source>
        <dbReference type="Proteomes" id="UP001177003"/>
    </source>
</evidence>
<dbReference type="PANTHER" id="PTHR34835:SF90">
    <property type="entry name" value="AMINOTRANSFERASE-LIKE PLANT MOBILE DOMAIN-CONTAINING PROTEIN"/>
    <property type="match status" value="1"/>
</dbReference>
<accession>A0AA35VDL4</accession>
<dbReference type="Gene3D" id="3.40.395.10">
    <property type="entry name" value="Adenoviral Proteinase, Chain A"/>
    <property type="match status" value="1"/>
</dbReference>
<evidence type="ECO:0000256" key="1">
    <source>
        <dbReference type="SAM" id="MobiDB-lite"/>
    </source>
</evidence>
<keyword evidence="3" id="KW-1185">Reference proteome</keyword>
<dbReference type="PANTHER" id="PTHR34835">
    <property type="entry name" value="OS07G0283600 PROTEIN-RELATED"/>
    <property type="match status" value="1"/>
</dbReference>
<dbReference type="EMBL" id="OX465077">
    <property type="protein sequence ID" value="CAI9269720.1"/>
    <property type="molecule type" value="Genomic_DNA"/>
</dbReference>
<dbReference type="Proteomes" id="UP001177003">
    <property type="component" value="Chromosome 1"/>
</dbReference>
<proteinExistence type="predicted"/>
<evidence type="ECO:0000313" key="2">
    <source>
        <dbReference type="EMBL" id="CAI9269720.1"/>
    </source>
</evidence>
<protein>
    <submittedName>
        <fullName evidence="2">Uncharacterized protein</fullName>
    </submittedName>
</protein>
<sequence>MMYKSQLFYVSRKKSERILLKTAFSKFTNEESNPLLIDIEDADNEGNELVQPQIRREGQKKFSTPKKKTKNQTGGVGERVNRTPAHSMRRDLKVVVLSSDSSFIESYDLTEDNGLNRENELRTKRRFDRCNTKGDEVVVINSFSGKDNVTVKNLDEDEDSDFEADITVVTRKKRRHHTSFKDDDKENVKKFKRQRNKEGNVLKPRKHPKVVASGAEEAKRIQVRTSPNVLYNCMHKLSKEQEAYISSIGLGHLLKMKVDGCASIMGHYIVRNFNADRMVLKLHHGEIPINRQVIHEMLGLPLGHVTIKSMPYREVTDDTITVWRKQFEDEDNIRPRAVQQVIMQPTHADLMFKVNIFVLLCNTLGQSMSMGTCDLSMLSKVTKDLDLSDIDWCGYVFDCLKETKSAWNPNSKKGFYVGPIILLLLLYVESVRCDSVKIVRCRPAICCWSVDKLREQERVECRTIGLGMGELQDPFQFVNEASGTGNVGQENVHGNDAGDVRCKGNHGDDIFSGSRESVETTVSTIKEMYDMILQQKKVLEDKINDAVKKYPDNQLVKEWKNKVNDLFTEVSASEEPEQSQWWYDNEAEIERTLILATTNKQFDNSPIAKCSIQMSQEYADFANRSGTKSFKNTPPSKMEMPIPFSVVPFNKDEHWVSRRGYRPRMKSEYLKSPYVIRAVDIIKGVPRQEKRVAEWIFSLQGDPNDIVFHTLDGFSAQRFHMESFFPTCELFGHVIDCWSQVLNLDESKRAPESPLRVYCKTDVTKVNVKINSLTYLVLSIEDMDASLRFVGLLFLPIIRSFHIFLFVINLQQPEFVIVDNSKVDDPDGERYGQLPQIIVSD</sequence>
<dbReference type="AlphaFoldDB" id="A0AA35VDL4"/>
<reference evidence="2" key="1">
    <citation type="submission" date="2023-04" db="EMBL/GenBank/DDBJ databases">
        <authorList>
            <person name="Vijverberg K."/>
            <person name="Xiong W."/>
            <person name="Schranz E."/>
        </authorList>
    </citation>
    <scope>NUCLEOTIDE SEQUENCE</scope>
</reference>
<gene>
    <name evidence="2" type="ORF">LSALG_LOCUS10075</name>
</gene>